<sequence>MSDMTPLVIKSVSEMDERVFENQKFEPWGWPGGRLLYIWVGIRRTWPINGGRFLDRLGHLDHEAWRHPPRSRMAGMDQDVDAVLHDLRRLASVTDPSAPYASVGKVRQVDEGEPVYGGELRFAQPLLVDVQHVVQLLLAPQDHLLLLLEVLERRERQIEDERRAGRFEVLSLRLQSLLDRSPL</sequence>
<gene>
    <name evidence="1" type="ORF">B296_00002846</name>
</gene>
<accession>A0A427BCN4</accession>
<reference evidence="1 2" key="1">
    <citation type="journal article" date="2014" name="Agronomy (Basel)">
        <title>A Draft Genome Sequence for Ensete ventricosum, the Drought-Tolerant Tree Against Hunger.</title>
        <authorList>
            <person name="Harrison J."/>
            <person name="Moore K.A."/>
            <person name="Paszkiewicz K."/>
            <person name="Jones T."/>
            <person name="Grant M."/>
            <person name="Ambacheew D."/>
            <person name="Muzemil S."/>
            <person name="Studholme D.J."/>
        </authorList>
    </citation>
    <scope>NUCLEOTIDE SEQUENCE [LARGE SCALE GENOMIC DNA]</scope>
</reference>
<evidence type="ECO:0000313" key="1">
    <source>
        <dbReference type="EMBL" id="RRT86183.1"/>
    </source>
</evidence>
<dbReference type="EMBL" id="AMZH03000005">
    <property type="protein sequence ID" value="RRT86183.1"/>
    <property type="molecule type" value="Genomic_DNA"/>
</dbReference>
<organism evidence="1 2">
    <name type="scientific">Ensete ventricosum</name>
    <name type="common">Abyssinian banana</name>
    <name type="synonym">Musa ensete</name>
    <dbReference type="NCBI Taxonomy" id="4639"/>
    <lineage>
        <taxon>Eukaryota</taxon>
        <taxon>Viridiplantae</taxon>
        <taxon>Streptophyta</taxon>
        <taxon>Embryophyta</taxon>
        <taxon>Tracheophyta</taxon>
        <taxon>Spermatophyta</taxon>
        <taxon>Magnoliopsida</taxon>
        <taxon>Liliopsida</taxon>
        <taxon>Zingiberales</taxon>
        <taxon>Musaceae</taxon>
        <taxon>Ensete</taxon>
    </lineage>
</organism>
<dbReference type="Proteomes" id="UP000287651">
    <property type="component" value="Unassembled WGS sequence"/>
</dbReference>
<evidence type="ECO:0000313" key="2">
    <source>
        <dbReference type="Proteomes" id="UP000287651"/>
    </source>
</evidence>
<dbReference type="AlphaFoldDB" id="A0A427BCN4"/>
<protein>
    <submittedName>
        <fullName evidence="1">Uncharacterized protein</fullName>
    </submittedName>
</protein>
<proteinExistence type="predicted"/>
<comment type="caution">
    <text evidence="1">The sequence shown here is derived from an EMBL/GenBank/DDBJ whole genome shotgun (WGS) entry which is preliminary data.</text>
</comment>
<name>A0A427BCN4_ENSVE</name>